<dbReference type="Pfam" id="PF20092">
    <property type="entry name" value="DUF6483"/>
    <property type="match status" value="1"/>
</dbReference>
<dbReference type="EMBL" id="VYKK01000018">
    <property type="protein sequence ID" value="KAA9002121.1"/>
    <property type="molecule type" value="Genomic_DNA"/>
</dbReference>
<dbReference type="InterPro" id="IPR045507">
    <property type="entry name" value="DUF6483"/>
</dbReference>
<proteinExistence type="predicted"/>
<dbReference type="Proteomes" id="UP000367750">
    <property type="component" value="Unassembled WGS sequence"/>
</dbReference>
<sequence length="233" mass="26683">MFRRDYIVRMIEDMTAMVAKVFSLKQERKTTEALWEIDELLNRHFRLNSRLLNSLSVDDVIAMFRLGGTLEADRLQGAARMLQEEALIYDDRGREDESLPRWMKTLHFYLAARENGADTGLIGLDDEIDRVLARVNGLLLPAKTERLLVPYLEERGRYAKAEDALFRLAEQGEDAAAMGRSFYGRLAAEDPDKLEQGGLPLEEVVQGRQEWERLYGQGNTGEEENGQGEEKEQ</sequence>
<comment type="caution">
    <text evidence="2">The sequence shown here is derived from an EMBL/GenBank/DDBJ whole genome shotgun (WGS) entry which is preliminary data.</text>
</comment>
<dbReference type="OrthoDB" id="1905743at2"/>
<organism evidence="2 3">
    <name type="scientific">Paenibacillus spiritus</name>
    <dbReference type="NCBI Taxonomy" id="2496557"/>
    <lineage>
        <taxon>Bacteria</taxon>
        <taxon>Bacillati</taxon>
        <taxon>Bacillota</taxon>
        <taxon>Bacilli</taxon>
        <taxon>Bacillales</taxon>
        <taxon>Paenibacillaceae</taxon>
        <taxon>Paenibacillus</taxon>
    </lineage>
</organism>
<name>A0A5J5G4X5_9BACL</name>
<keyword evidence="3" id="KW-1185">Reference proteome</keyword>
<accession>A0A5J5G4X5</accession>
<reference evidence="2 3" key="1">
    <citation type="submission" date="2019-09" db="EMBL/GenBank/DDBJ databases">
        <title>Bacillus ochoae sp. nov., Paenibacillus whitsoniae sp. nov., Paenibacillus spiritus sp. nov. Isolated from the Mars Exploration Rover during spacecraft assembly.</title>
        <authorList>
            <person name="Seuylemezian A."/>
            <person name="Vaishampayan P."/>
        </authorList>
    </citation>
    <scope>NUCLEOTIDE SEQUENCE [LARGE SCALE GENOMIC DNA]</scope>
    <source>
        <strain evidence="2 3">MER_111</strain>
    </source>
</reference>
<evidence type="ECO:0000256" key="1">
    <source>
        <dbReference type="SAM" id="MobiDB-lite"/>
    </source>
</evidence>
<dbReference type="RefSeq" id="WP_150458826.1">
    <property type="nucleotide sequence ID" value="NZ_VYKK01000018.1"/>
</dbReference>
<dbReference type="AlphaFoldDB" id="A0A5J5G4X5"/>
<evidence type="ECO:0000313" key="2">
    <source>
        <dbReference type="EMBL" id="KAA9002121.1"/>
    </source>
</evidence>
<gene>
    <name evidence="2" type="ORF">F4V43_13765</name>
</gene>
<feature type="region of interest" description="Disordered" evidence="1">
    <location>
        <begin position="211"/>
        <end position="233"/>
    </location>
</feature>
<protein>
    <submittedName>
        <fullName evidence="2">Uncharacterized protein</fullName>
    </submittedName>
</protein>
<evidence type="ECO:0000313" key="3">
    <source>
        <dbReference type="Proteomes" id="UP000367750"/>
    </source>
</evidence>